<evidence type="ECO:0000259" key="1">
    <source>
        <dbReference type="Pfam" id="PF00668"/>
    </source>
</evidence>
<name>A0ABP5TZZ0_9ACTN</name>
<comment type="caution">
    <text evidence="2">The sequence shown here is derived from an EMBL/GenBank/DDBJ whole genome shotgun (WGS) entry which is preliminary data.</text>
</comment>
<dbReference type="Pfam" id="PF00668">
    <property type="entry name" value="Condensation"/>
    <property type="match status" value="1"/>
</dbReference>
<dbReference type="SUPFAM" id="SSF52777">
    <property type="entry name" value="CoA-dependent acyltransferases"/>
    <property type="match status" value="2"/>
</dbReference>
<dbReference type="EMBL" id="BAAARV010000062">
    <property type="protein sequence ID" value="GAA2365507.1"/>
    <property type="molecule type" value="Genomic_DNA"/>
</dbReference>
<dbReference type="Gene3D" id="3.30.559.30">
    <property type="entry name" value="Nonribosomal peptide synthetase, condensation domain"/>
    <property type="match status" value="1"/>
</dbReference>
<dbReference type="Gene3D" id="3.30.559.10">
    <property type="entry name" value="Chloramphenicol acetyltransferase-like domain"/>
    <property type="match status" value="1"/>
</dbReference>
<dbReference type="PANTHER" id="PTHR45527:SF1">
    <property type="entry name" value="FATTY ACID SYNTHASE"/>
    <property type="match status" value="1"/>
</dbReference>
<reference evidence="3" key="1">
    <citation type="journal article" date="2019" name="Int. J. Syst. Evol. Microbiol.">
        <title>The Global Catalogue of Microorganisms (GCM) 10K type strain sequencing project: providing services to taxonomists for standard genome sequencing and annotation.</title>
        <authorList>
            <consortium name="The Broad Institute Genomics Platform"/>
            <consortium name="The Broad Institute Genome Sequencing Center for Infectious Disease"/>
            <person name="Wu L."/>
            <person name="Ma J."/>
        </authorList>
    </citation>
    <scope>NUCLEOTIDE SEQUENCE [LARGE SCALE GENOMIC DNA]</scope>
    <source>
        <strain evidence="3">JCM 3272</strain>
    </source>
</reference>
<dbReference type="Proteomes" id="UP001501444">
    <property type="component" value="Unassembled WGS sequence"/>
</dbReference>
<proteinExistence type="predicted"/>
<evidence type="ECO:0000313" key="3">
    <source>
        <dbReference type="Proteomes" id="UP001501444"/>
    </source>
</evidence>
<keyword evidence="3" id="KW-1185">Reference proteome</keyword>
<organism evidence="2 3">
    <name type="scientific">Dactylosporangium salmoneum</name>
    <dbReference type="NCBI Taxonomy" id="53361"/>
    <lineage>
        <taxon>Bacteria</taxon>
        <taxon>Bacillati</taxon>
        <taxon>Actinomycetota</taxon>
        <taxon>Actinomycetes</taxon>
        <taxon>Micromonosporales</taxon>
        <taxon>Micromonosporaceae</taxon>
        <taxon>Dactylosporangium</taxon>
    </lineage>
</organism>
<dbReference type="PANTHER" id="PTHR45527">
    <property type="entry name" value="NONRIBOSOMAL PEPTIDE SYNTHETASE"/>
    <property type="match status" value="1"/>
</dbReference>
<evidence type="ECO:0000313" key="2">
    <source>
        <dbReference type="EMBL" id="GAA2365507.1"/>
    </source>
</evidence>
<dbReference type="InterPro" id="IPR023213">
    <property type="entry name" value="CAT-like_dom_sf"/>
</dbReference>
<gene>
    <name evidence="2" type="ORF">GCM10010170_063970</name>
</gene>
<sequence length="436" mass="47298">MAFAADGAGAGDLTWGQRQVWTAMCEVGTSMSMGGVVPVGDGRDVDDFAQELRFFLTRYPAMRTLLRIAPDGTTTQEVYGTGEADLEVHTAEPAEGAQALADEIFAGWKARNFDYTREWPIRMAAVRAGDGGPVSHVVVMVCHIAADAGGLGVMIRELGERATIGERAATGHLELVARQRAAGRQSDNAMRFWETQLRAIEPQRFTRFAEPDGDRFRQLVWRSPALHLAAERLAALLGVDAAPVILAAYGVAFGRVAGGDGPFAAQVIISNRFRPGLADLVTPLAQNGLVVFDAKGVSAAEAVARARQASMSASKYAYYDPDARLALIDRVAKERGEPVDLAVFHNERRLGLRAPAAPPAEDAIRAALPRTEFVRETVMPYFNEKLMINIDDLPETVQITTEADTAYLPLPDVRRFLSEIENFVVAAALDPSTRTF</sequence>
<feature type="domain" description="Condensation" evidence="1">
    <location>
        <begin position="32"/>
        <end position="281"/>
    </location>
</feature>
<protein>
    <recommendedName>
        <fullName evidence="1">Condensation domain-containing protein</fullName>
    </recommendedName>
</protein>
<dbReference type="InterPro" id="IPR001242">
    <property type="entry name" value="Condensation_dom"/>
</dbReference>
<accession>A0ABP5TZZ0</accession>